<organism evidence="3 4">
    <name type="scientific">Histidinibacterium aquaticum</name>
    <dbReference type="NCBI Taxonomy" id="2613962"/>
    <lineage>
        <taxon>Bacteria</taxon>
        <taxon>Pseudomonadati</taxon>
        <taxon>Pseudomonadota</taxon>
        <taxon>Alphaproteobacteria</taxon>
        <taxon>Rhodobacterales</taxon>
        <taxon>Paracoccaceae</taxon>
        <taxon>Histidinibacterium</taxon>
    </lineage>
</organism>
<feature type="region of interest" description="Disordered" evidence="1">
    <location>
        <begin position="1"/>
        <end position="27"/>
    </location>
</feature>
<protein>
    <recommendedName>
        <fullName evidence="2">Flagellar protein FlgJ N-terminal domain-containing protein</fullName>
    </recommendedName>
</protein>
<comment type="caution">
    <text evidence="3">The sequence shown here is derived from an EMBL/GenBank/DDBJ whole genome shotgun (WGS) entry which is preliminary data.</text>
</comment>
<dbReference type="Proteomes" id="UP000326554">
    <property type="component" value="Unassembled WGS sequence"/>
</dbReference>
<dbReference type="EMBL" id="VYQE01000001">
    <property type="protein sequence ID" value="KAA9009966.1"/>
    <property type="molecule type" value="Genomic_DNA"/>
</dbReference>
<evidence type="ECO:0000313" key="3">
    <source>
        <dbReference type="EMBL" id="KAA9009966.1"/>
    </source>
</evidence>
<accession>A0A5J5GNK7</accession>
<evidence type="ECO:0000259" key="2">
    <source>
        <dbReference type="Pfam" id="PF10135"/>
    </source>
</evidence>
<dbReference type="RefSeq" id="WP_150443451.1">
    <property type="nucleotide sequence ID" value="NZ_VYQE01000001.1"/>
</dbReference>
<dbReference type="Pfam" id="PF10135">
    <property type="entry name" value="Rod-binding"/>
    <property type="match status" value="1"/>
</dbReference>
<reference evidence="3 4" key="1">
    <citation type="submission" date="2019-09" db="EMBL/GenBank/DDBJ databases">
        <authorList>
            <person name="Park J.-S."/>
            <person name="Choi H.-J."/>
        </authorList>
    </citation>
    <scope>NUCLEOTIDE SEQUENCE [LARGE SCALE GENOMIC DNA]</scope>
    <source>
        <strain evidence="3 4">176SS1-4</strain>
    </source>
</reference>
<name>A0A5J5GNK7_9RHOB</name>
<dbReference type="AlphaFoldDB" id="A0A5J5GNK7"/>
<evidence type="ECO:0000313" key="4">
    <source>
        <dbReference type="Proteomes" id="UP000326554"/>
    </source>
</evidence>
<evidence type="ECO:0000256" key="1">
    <source>
        <dbReference type="SAM" id="MobiDB-lite"/>
    </source>
</evidence>
<feature type="domain" description="Flagellar protein FlgJ N-terminal" evidence="2">
    <location>
        <begin position="46"/>
        <end position="89"/>
    </location>
</feature>
<sequence>MEIPGDAGRPPQASQARARDTGEDTEAHRVAQEFEAVFLSQAVEHMMSTVDSGIFGGGHAEETWRGFMSRAFAEEIAGSGTTGIAASIETAINAYRARTTEGASE</sequence>
<proteinExistence type="predicted"/>
<dbReference type="InterPro" id="IPR019301">
    <property type="entry name" value="Flagellar_prot_FlgJ_N"/>
</dbReference>
<keyword evidence="4" id="KW-1185">Reference proteome</keyword>
<gene>
    <name evidence="3" type="ORF">F3S47_01500</name>
</gene>
<feature type="compositionally biased region" description="Basic and acidic residues" evidence="1">
    <location>
        <begin position="17"/>
        <end position="27"/>
    </location>
</feature>